<sequence>MAINFPSNPSVNDTHTANNITWKWDGTTWKVGITTFNAATIPGISTSGTSYFYDLDVAHNVSVGSSITAGTYFGDGAGLTNVAGTTGPAGPTGSPGPAGPAGGTGPQGSPGPAGSPGATGPVGNPGPTGPSGGPVGPPGPPGPAGGGTGGTIGSGSFNAVAGQTVQLDSVTQAHLLSDYDMYFSHSAGTQSQKVTVLNAGGTTAHSQQFGIMFNNNLLVSVGSSIHNSNLTVNVTPEPGITGTVTYKFLRTEVS</sequence>
<dbReference type="RefSeq" id="YP_214527.1">
    <property type="nucleotide sequence ID" value="NC_006883.2"/>
</dbReference>
<dbReference type="KEGG" id="vg:3294306"/>
<gene>
    <name evidence="3" type="ORF">PCMG_00296</name>
    <name evidence="2" type="ORF">PSSM2_296</name>
</gene>
<reference evidence="2 4" key="1">
    <citation type="journal article" date="2005" name="PLoS Biol.">
        <title>Three Prochlorococcus cyanophage genomes: signature features and ecological interpretations.</title>
        <authorList>
            <person name="Sullivan M.B."/>
            <person name="Coleman M.L."/>
            <person name="Weigele P."/>
            <person name="Rohwer F."/>
            <person name="Chisholm S.W."/>
        </authorList>
    </citation>
    <scope>NUCLEOTIDE SEQUENCE</scope>
</reference>
<organism evidence="2 4">
    <name type="scientific">Prochlorococcus phage P-SSM2</name>
    <dbReference type="NCBI Taxonomy" id="268746"/>
    <lineage>
        <taxon>Viruses</taxon>
        <taxon>Duplodnaviria</taxon>
        <taxon>Heunggongvirae</taxon>
        <taxon>Uroviricota</taxon>
        <taxon>Caudoviricetes</taxon>
        <taxon>Pantevenvirales</taxon>
        <taxon>Kyanoviridae</taxon>
        <taxon>Salacisavirus</taxon>
        <taxon>Salacisavirus pssm2</taxon>
    </lineage>
</organism>
<feature type="compositionally biased region" description="Gly residues" evidence="1">
    <location>
        <begin position="144"/>
        <end position="153"/>
    </location>
</feature>
<dbReference type="GeneID" id="3294306"/>
<proteinExistence type="predicted"/>
<dbReference type="PANTHER" id="PTHR24637">
    <property type="entry name" value="COLLAGEN"/>
    <property type="match status" value="1"/>
</dbReference>
<dbReference type="EMBL" id="GU071092">
    <property type="protein sequence ID" value="ACY76172.1"/>
    <property type="molecule type" value="Genomic_DNA"/>
</dbReference>
<evidence type="ECO:0000313" key="2">
    <source>
        <dbReference type="EMBL" id="AAX44673.1"/>
    </source>
</evidence>
<accession>Q58M59</accession>
<dbReference type="PANTHER" id="PTHR24637:SF421">
    <property type="entry name" value="CUTICLE COLLAGEN DPY-2"/>
    <property type="match status" value="1"/>
</dbReference>
<evidence type="ECO:0000313" key="5">
    <source>
        <dbReference type="Proteomes" id="UP000013923"/>
    </source>
</evidence>
<keyword evidence="4" id="KW-1185">Reference proteome</keyword>
<reference evidence="3 5" key="2">
    <citation type="submission" date="2009-10" db="EMBL/GenBank/DDBJ databases">
        <title>The Genome Sequence of Prochlorococcus phage P-SSM2.</title>
        <authorList>
            <consortium name="The Broad Institute Genome Sequencing Platform"/>
            <person name="Henn M.R."/>
            <person name="Sullivan M.S."/>
            <person name="Osburne M.S."/>
            <person name="Levin J."/>
            <person name="Malboeuf C."/>
            <person name="Casali M."/>
            <person name="Russ C."/>
            <person name="Lennon N."/>
            <person name="Chapman S.B."/>
            <person name="Erlich R."/>
            <person name="Young S.K."/>
            <person name="Koehrsen M."/>
            <person name="Yandava C."/>
            <person name="Zeng Q."/>
            <person name="Alvarado L."/>
            <person name="Anderson S."/>
            <person name="Berlin A."/>
            <person name="Borenstein D."/>
            <person name="Chen Z."/>
            <person name="Engels R."/>
            <person name="Freedman E."/>
            <person name="Gellesch M."/>
            <person name="Goldberg J."/>
            <person name="Green L."/>
            <person name="Griggs A."/>
            <person name="Gujja S."/>
            <person name="Heilman E.R."/>
            <person name="Heiman D."/>
            <person name="Hepburn T."/>
            <person name="Howarth C."/>
            <person name="Jen D."/>
            <person name="Larson L."/>
            <person name="Lewis B."/>
            <person name="Mehta T."/>
            <person name="Park D."/>
            <person name="Pearson M."/>
            <person name="Richards J."/>
            <person name="Rizzolo K."/>
            <person name="Roberts A."/>
            <person name="Ryan E."/>
            <person name="Saif S."/>
            <person name="Shea T."/>
            <person name="Shenoy N."/>
            <person name="Sisk P."/>
            <person name="Stolte C."/>
            <person name="Sykes S."/>
            <person name="Walk T."/>
            <person name="White J."/>
            <person name="Yu Q."/>
            <person name="Coleman M.L."/>
            <person name="Huang K.H."/>
            <person name="Weigele P.R."/>
            <person name="DeFrancesco A.S."/>
            <person name="Kern S.E."/>
            <person name="Thompson L.R."/>
            <person name="Fu R."/>
            <person name="Hombeck B."/>
            <person name="Chisholm S.W."/>
            <person name="Haas B."/>
            <person name="Nusbaum C."/>
            <person name="Birren B."/>
        </authorList>
    </citation>
    <scope>NUCLEOTIDE SEQUENCE [LARGE SCALE GENOMIC DNA]</scope>
    <source>
        <strain evidence="3">P-SSM2</strain>
    </source>
</reference>
<dbReference type="Proteomes" id="UP000000991">
    <property type="component" value="Segment"/>
</dbReference>
<reference evidence="2 4" key="3">
    <citation type="journal article" date="2010" name="Environ. Microbiol.">
        <title>Genomic analysis of oceanic cyanobacterial myoviruses compared with T4-like myoviruses from diverse hosts and environments.</title>
        <authorList>
            <person name="Sullivan M.B."/>
            <person name="Huang K.H."/>
            <person name="Ignacio-Espinoza J.C."/>
            <person name="Berlin A.M."/>
            <person name="Kelly L."/>
            <person name="Weigele P.R."/>
            <person name="DeFrancesco A.S."/>
            <person name="Kern S.E."/>
            <person name="Thompson L.R."/>
            <person name="Young S."/>
            <person name="Yandava C."/>
            <person name="Fu R."/>
            <person name="Krastins B."/>
            <person name="Chase M."/>
            <person name="Sarracino D."/>
            <person name="Osburne M.S."/>
            <person name="Henn M.R."/>
            <person name="Chisholm S.W."/>
        </authorList>
    </citation>
    <scope>NUCLEOTIDE SEQUENCE [LARGE SCALE GENOMIC DNA]</scope>
</reference>
<organismHost>
    <name type="scientific">Prochlorococcus</name>
    <dbReference type="NCBI Taxonomy" id="1218"/>
</organismHost>
<name>Q58M59_BPPRM</name>
<evidence type="ECO:0000313" key="4">
    <source>
        <dbReference type="Proteomes" id="UP000000991"/>
    </source>
</evidence>
<protein>
    <submittedName>
        <fullName evidence="2">Uncharacterized protein</fullName>
    </submittedName>
</protein>
<feature type="region of interest" description="Disordered" evidence="1">
    <location>
        <begin position="83"/>
        <end position="155"/>
    </location>
</feature>
<evidence type="ECO:0000256" key="1">
    <source>
        <dbReference type="SAM" id="MobiDB-lite"/>
    </source>
</evidence>
<feature type="compositionally biased region" description="Low complexity" evidence="1">
    <location>
        <begin position="83"/>
        <end position="92"/>
    </location>
</feature>
<evidence type="ECO:0000313" key="3">
    <source>
        <dbReference type="EMBL" id="ACY76172.1"/>
    </source>
</evidence>
<feature type="compositionally biased region" description="Low complexity" evidence="1">
    <location>
        <begin position="110"/>
        <end position="122"/>
    </location>
</feature>
<feature type="compositionally biased region" description="Gly residues" evidence="1">
    <location>
        <begin position="99"/>
        <end position="108"/>
    </location>
</feature>
<dbReference type="Proteomes" id="UP000013923">
    <property type="component" value="Genome"/>
</dbReference>
<dbReference type="EMBL" id="AY939844">
    <property type="protein sequence ID" value="AAX44673.1"/>
    <property type="molecule type" value="Genomic_DNA"/>
</dbReference>